<gene>
    <name evidence="2" type="ORF">JL811_02935</name>
</gene>
<dbReference type="Proteomes" id="UP000648908">
    <property type="component" value="Unassembled WGS sequence"/>
</dbReference>
<organism evidence="2 3">
    <name type="scientific">Szabonella alba</name>
    <dbReference type="NCBI Taxonomy" id="2804194"/>
    <lineage>
        <taxon>Bacteria</taxon>
        <taxon>Pseudomonadati</taxon>
        <taxon>Pseudomonadota</taxon>
        <taxon>Alphaproteobacteria</taxon>
        <taxon>Rhodobacterales</taxon>
        <taxon>Paracoccaceae</taxon>
        <taxon>Szabonella</taxon>
    </lineage>
</organism>
<reference evidence="2" key="1">
    <citation type="submission" date="2021-01" db="EMBL/GenBank/DDBJ databases">
        <title>Tabrizicola alba sp. nov. a motile alkaliphilic bacterium isolated from a soda lake.</title>
        <authorList>
            <person name="Szuroczki S."/>
            <person name="Abbaszade G."/>
            <person name="Schumann P."/>
            <person name="Toth E."/>
        </authorList>
    </citation>
    <scope>NUCLEOTIDE SEQUENCE</scope>
    <source>
        <strain evidence="2">DMG-N-6</strain>
    </source>
</reference>
<comment type="caution">
    <text evidence="2">The sequence shown here is derived from an EMBL/GenBank/DDBJ whole genome shotgun (WGS) entry which is preliminary data.</text>
</comment>
<sequence length="236" mass="24495">MSPRTLRRILGSAAIAACLTSPAGAEDRSGMNLAEGTPAAQNAAPGGVAQFALAQDLHALGLQLSDALLVLTAARIASGVVLTDVTRERQGEAAPFVMTGEAAVASLPDSARMLEDARTLAGEDELLLSLADDIEAEGARGRIGGASRETVRLAAGSSDVWKVPFYGEAQAEIGVSGGGDIAFSVVVEDENGNRIWCPAGMRVSFYCDFTPRWNGFFLVTVSNTGAAESSYMLLTN</sequence>
<feature type="chain" id="PRO_5035418968" evidence="1">
    <location>
        <begin position="26"/>
        <end position="236"/>
    </location>
</feature>
<evidence type="ECO:0000313" key="2">
    <source>
        <dbReference type="EMBL" id="MBL4916165.1"/>
    </source>
</evidence>
<dbReference type="RefSeq" id="WP_202686801.1">
    <property type="nucleotide sequence ID" value="NZ_JAESVN010000001.1"/>
</dbReference>
<dbReference type="AlphaFoldDB" id="A0A8K0VBK8"/>
<feature type="signal peptide" evidence="1">
    <location>
        <begin position="1"/>
        <end position="25"/>
    </location>
</feature>
<protein>
    <submittedName>
        <fullName evidence="2">Uncharacterized protein</fullName>
    </submittedName>
</protein>
<evidence type="ECO:0000256" key="1">
    <source>
        <dbReference type="SAM" id="SignalP"/>
    </source>
</evidence>
<keyword evidence="1" id="KW-0732">Signal</keyword>
<accession>A0A8K0VBK8</accession>
<keyword evidence="3" id="KW-1185">Reference proteome</keyword>
<proteinExistence type="predicted"/>
<dbReference type="EMBL" id="JAESVN010000001">
    <property type="protein sequence ID" value="MBL4916165.1"/>
    <property type="molecule type" value="Genomic_DNA"/>
</dbReference>
<evidence type="ECO:0000313" key="3">
    <source>
        <dbReference type="Proteomes" id="UP000648908"/>
    </source>
</evidence>
<name>A0A8K0VBK8_9RHOB</name>